<dbReference type="InterPro" id="IPR036280">
    <property type="entry name" value="Multihaem_cyt_sf"/>
</dbReference>
<reference evidence="3" key="1">
    <citation type="submission" date="2016-10" db="EMBL/GenBank/DDBJ databases">
        <authorList>
            <person name="Varghese N."/>
            <person name="Submissions S."/>
        </authorList>
    </citation>
    <scope>NUCLEOTIDE SEQUENCE [LARGE SCALE GENOMIC DNA]</scope>
    <source>
        <strain evidence="3">LMG 26031</strain>
    </source>
</reference>
<organism evidence="2 3">
    <name type="scientific">Paraburkholderia diazotrophica</name>
    <dbReference type="NCBI Taxonomy" id="667676"/>
    <lineage>
        <taxon>Bacteria</taxon>
        <taxon>Pseudomonadati</taxon>
        <taxon>Pseudomonadota</taxon>
        <taxon>Betaproteobacteria</taxon>
        <taxon>Burkholderiales</taxon>
        <taxon>Burkholderiaceae</taxon>
        <taxon>Paraburkholderia</taxon>
    </lineage>
</organism>
<accession>A0A1H7C1X1</accession>
<dbReference type="STRING" id="667676.SAMN05192539_102010"/>
<dbReference type="EMBL" id="FNYE01000020">
    <property type="protein sequence ID" value="SEJ83691.1"/>
    <property type="molecule type" value="Genomic_DNA"/>
</dbReference>
<gene>
    <name evidence="2" type="ORF">SAMN05192539_102010</name>
</gene>
<feature type="signal peptide" evidence="1">
    <location>
        <begin position="1"/>
        <end position="28"/>
    </location>
</feature>
<dbReference type="AlphaFoldDB" id="A0A1H7C1X1"/>
<protein>
    <submittedName>
        <fullName evidence="2">Dihaem cytochrome c</fullName>
    </submittedName>
</protein>
<evidence type="ECO:0000313" key="3">
    <source>
        <dbReference type="Proteomes" id="UP000198866"/>
    </source>
</evidence>
<dbReference type="InterPro" id="IPR018588">
    <property type="entry name" value="Dihaem_cytochrome-c"/>
</dbReference>
<dbReference type="Pfam" id="PF09626">
    <property type="entry name" value="DHC"/>
    <property type="match status" value="1"/>
</dbReference>
<keyword evidence="1" id="KW-0732">Signal</keyword>
<keyword evidence="3" id="KW-1185">Reference proteome</keyword>
<name>A0A1H7C1X1_9BURK</name>
<dbReference type="RefSeq" id="WP_245763341.1">
    <property type="nucleotide sequence ID" value="NZ_FNYE01000020.1"/>
</dbReference>
<dbReference type="Proteomes" id="UP000198866">
    <property type="component" value="Unassembled WGS sequence"/>
</dbReference>
<evidence type="ECO:0000313" key="2">
    <source>
        <dbReference type="EMBL" id="SEJ83691.1"/>
    </source>
</evidence>
<feature type="chain" id="PRO_5011491263" evidence="1">
    <location>
        <begin position="29"/>
        <end position="162"/>
    </location>
</feature>
<dbReference type="SUPFAM" id="SSF48695">
    <property type="entry name" value="Multiheme cytochromes"/>
    <property type="match status" value="1"/>
</dbReference>
<evidence type="ECO:0000256" key="1">
    <source>
        <dbReference type="SAM" id="SignalP"/>
    </source>
</evidence>
<sequence length="162" mass="17826">MPFELLSRSAVVCVAAILSSLAASKVVAETDEMHTRTNLLPKYRQECATCHIAYPPSMLPNASWQRILGNLSHHYGTDASLDADSVKQISTWLATNSGGGETSRVAPPEDRITRSAWFRDEHAEIPAAVWKRPTVRSASNCAACHTHADQGNFDEHFVRIPQ</sequence>
<proteinExistence type="predicted"/>